<dbReference type="Proteomes" id="UP000076738">
    <property type="component" value="Unassembled WGS sequence"/>
</dbReference>
<evidence type="ECO:0000256" key="2">
    <source>
        <dbReference type="ARBA" id="ARBA00022679"/>
    </source>
</evidence>
<accession>A0A167L088</accession>
<dbReference type="AlphaFoldDB" id="A0A167L088"/>
<evidence type="ECO:0000256" key="4">
    <source>
        <dbReference type="ARBA" id="ARBA00023453"/>
    </source>
</evidence>
<gene>
    <name evidence="5" type="ORF">CALVIDRAFT_528282</name>
</gene>
<dbReference type="PROSITE" id="PS51682">
    <property type="entry name" value="SAM_OMT_I"/>
    <property type="match status" value="1"/>
</dbReference>
<dbReference type="EMBL" id="KV417290">
    <property type="protein sequence ID" value="KZO95202.1"/>
    <property type="molecule type" value="Genomic_DNA"/>
</dbReference>
<dbReference type="InterPro" id="IPR050362">
    <property type="entry name" value="Cation-dep_OMT"/>
</dbReference>
<organism evidence="5 6">
    <name type="scientific">Calocera viscosa (strain TUFC12733)</name>
    <dbReference type="NCBI Taxonomy" id="1330018"/>
    <lineage>
        <taxon>Eukaryota</taxon>
        <taxon>Fungi</taxon>
        <taxon>Dikarya</taxon>
        <taxon>Basidiomycota</taxon>
        <taxon>Agaricomycotina</taxon>
        <taxon>Dacrymycetes</taxon>
        <taxon>Dacrymycetales</taxon>
        <taxon>Dacrymycetaceae</taxon>
        <taxon>Calocera</taxon>
    </lineage>
</organism>
<dbReference type="Gene3D" id="3.40.50.150">
    <property type="entry name" value="Vaccinia Virus protein VP39"/>
    <property type="match status" value="1"/>
</dbReference>
<dbReference type="GO" id="GO:0008757">
    <property type="term" value="F:S-adenosylmethionine-dependent methyltransferase activity"/>
    <property type="evidence" value="ECO:0007669"/>
    <property type="project" value="TreeGrafter"/>
</dbReference>
<dbReference type="STRING" id="1330018.A0A167L088"/>
<dbReference type="OrthoDB" id="10251242at2759"/>
<protein>
    <submittedName>
        <fullName evidence="5">O-methyltransferase family 3 protein</fullName>
    </submittedName>
</protein>
<dbReference type="SUPFAM" id="SSF53335">
    <property type="entry name" value="S-adenosyl-L-methionine-dependent methyltransferases"/>
    <property type="match status" value="1"/>
</dbReference>
<keyword evidence="3" id="KW-0949">S-adenosyl-L-methionine</keyword>
<dbReference type="PANTHER" id="PTHR10509">
    <property type="entry name" value="O-METHYLTRANSFERASE-RELATED"/>
    <property type="match status" value="1"/>
</dbReference>
<comment type="similarity">
    <text evidence="4">Belongs to the class I-like SAM-binding methyltransferase superfamily. Cation-dependent O-methyltransferase family.</text>
</comment>
<sequence length="236" mass="25591">MSAPHVPKFAVRPGTTQAEWSKSDQYHNSFLLPLDEALEFALKNTEKNGIPAINVSASQGAFLNLLVKTMSAKRILEVGTLGAYSSIWMAKALPEDGELISLEVNPKHAKVSTENIAHAGLSSKARIVLGPALDTFPTLSPSPPFDLVFIDADKDNNGPYFQHARKLVRSGGVIIVDNVVRNGRVADERENTTDVQGVRNLLQIVKEDKGVDATTVATVGDKGYDGFMYIFVKEGI</sequence>
<reference evidence="5 6" key="1">
    <citation type="journal article" date="2016" name="Mol. Biol. Evol.">
        <title>Comparative Genomics of Early-Diverging Mushroom-Forming Fungi Provides Insights into the Origins of Lignocellulose Decay Capabilities.</title>
        <authorList>
            <person name="Nagy L.G."/>
            <person name="Riley R."/>
            <person name="Tritt A."/>
            <person name="Adam C."/>
            <person name="Daum C."/>
            <person name="Floudas D."/>
            <person name="Sun H."/>
            <person name="Yadav J.S."/>
            <person name="Pangilinan J."/>
            <person name="Larsson K.H."/>
            <person name="Matsuura K."/>
            <person name="Barry K."/>
            <person name="Labutti K."/>
            <person name="Kuo R."/>
            <person name="Ohm R.A."/>
            <person name="Bhattacharya S.S."/>
            <person name="Shirouzu T."/>
            <person name="Yoshinaga Y."/>
            <person name="Martin F.M."/>
            <person name="Grigoriev I.V."/>
            <person name="Hibbett D.S."/>
        </authorList>
    </citation>
    <scope>NUCLEOTIDE SEQUENCE [LARGE SCALE GENOMIC DNA]</scope>
    <source>
        <strain evidence="5 6">TUFC12733</strain>
    </source>
</reference>
<evidence type="ECO:0000256" key="1">
    <source>
        <dbReference type="ARBA" id="ARBA00022603"/>
    </source>
</evidence>
<dbReference type="InterPro" id="IPR029063">
    <property type="entry name" value="SAM-dependent_MTases_sf"/>
</dbReference>
<dbReference type="InterPro" id="IPR002935">
    <property type="entry name" value="SAM_O-MeTrfase"/>
</dbReference>
<evidence type="ECO:0000256" key="3">
    <source>
        <dbReference type="ARBA" id="ARBA00022691"/>
    </source>
</evidence>
<evidence type="ECO:0000313" key="6">
    <source>
        <dbReference type="Proteomes" id="UP000076738"/>
    </source>
</evidence>
<keyword evidence="2 5" id="KW-0808">Transferase</keyword>
<keyword evidence="6" id="KW-1185">Reference proteome</keyword>
<dbReference type="PANTHER" id="PTHR10509:SF14">
    <property type="entry name" value="CAFFEOYL-COA O-METHYLTRANSFERASE 3-RELATED"/>
    <property type="match status" value="1"/>
</dbReference>
<keyword evidence="1 5" id="KW-0489">Methyltransferase</keyword>
<dbReference type="GO" id="GO:0032259">
    <property type="term" value="P:methylation"/>
    <property type="evidence" value="ECO:0007669"/>
    <property type="project" value="UniProtKB-KW"/>
</dbReference>
<dbReference type="Pfam" id="PF01596">
    <property type="entry name" value="Methyltransf_3"/>
    <property type="match status" value="1"/>
</dbReference>
<name>A0A167L088_CALVF</name>
<proteinExistence type="inferred from homology"/>
<dbReference type="GO" id="GO:0008171">
    <property type="term" value="F:O-methyltransferase activity"/>
    <property type="evidence" value="ECO:0007669"/>
    <property type="project" value="InterPro"/>
</dbReference>
<evidence type="ECO:0000313" key="5">
    <source>
        <dbReference type="EMBL" id="KZO95202.1"/>
    </source>
</evidence>